<dbReference type="Pfam" id="PF03496">
    <property type="entry name" value="ADPrib_exo_Tox"/>
    <property type="match status" value="1"/>
</dbReference>
<dbReference type="Pfam" id="PF06152">
    <property type="entry name" value="Phage_min_cap2"/>
    <property type="match status" value="1"/>
</dbReference>
<dbReference type="GO" id="GO:0005198">
    <property type="term" value="F:structural molecule activity"/>
    <property type="evidence" value="ECO:0007669"/>
    <property type="project" value="InterPro"/>
</dbReference>
<dbReference type="SUPFAM" id="SSF56399">
    <property type="entry name" value="ADP-ribosylation"/>
    <property type="match status" value="1"/>
</dbReference>
<evidence type="ECO:0000313" key="4">
    <source>
        <dbReference type="Proteomes" id="UP000029382"/>
    </source>
</evidence>
<organism evidence="2 4">
    <name type="scientific">Streptococcus equinus JB1</name>
    <dbReference type="NCBI Taxonomy" id="1294274"/>
    <lineage>
        <taxon>Bacteria</taxon>
        <taxon>Bacillati</taxon>
        <taxon>Bacillota</taxon>
        <taxon>Bacilli</taxon>
        <taxon>Lactobacillales</taxon>
        <taxon>Streptococcaceae</taxon>
        <taxon>Streptococcus</taxon>
    </lineage>
</organism>
<dbReference type="AlphaFoldDB" id="A0A091BLJ3"/>
<comment type="caution">
    <text evidence="2">The sequence shown here is derived from an EMBL/GenBank/DDBJ whole genome shotgun (WGS) entry which is preliminary data.</text>
</comment>
<dbReference type="InterPro" id="IPR003540">
    <property type="entry name" value="ADP-ribosyltransferase"/>
</dbReference>
<dbReference type="Proteomes" id="UP000182793">
    <property type="component" value="Unassembled WGS sequence"/>
</dbReference>
<evidence type="ECO:0000313" key="2">
    <source>
        <dbReference type="EMBL" id="KFN86546.1"/>
    </source>
</evidence>
<reference evidence="2 4" key="1">
    <citation type="journal article" date="2014" name="Genome Announc.">
        <title>Draft Genome Sequences of Streptococcus bovis Strains ATCC 33317 and JB1.</title>
        <authorList>
            <person name="Benahmed F.H."/>
            <person name="Gopinath G.R."/>
            <person name="Harbottle H."/>
            <person name="Cotta M.A."/>
            <person name="Luo Y."/>
            <person name="Henderson C."/>
            <person name="Teri P."/>
            <person name="Soppet D."/>
            <person name="Rasmussen M."/>
            <person name="Whitehead T.R."/>
            <person name="Davidson M."/>
        </authorList>
    </citation>
    <scope>NUCLEOTIDE SEQUENCE [LARGE SCALE GENOMIC DNA]</scope>
    <source>
        <strain evidence="2 4">JB1</strain>
    </source>
</reference>
<gene>
    <name evidence="2" type="ORF">H702_09200</name>
    <name evidence="3" type="ORF">SAMN02910290_00869</name>
</gene>
<sequence length="592" mass="67828">MSKRPVLNDQQFSLQMQGVSDIYAQMQQELFDNMIKRLIVRGSADLQENPYIWQMQKLNDMHMLNEENLKIITERTGIAEDLLRDVIVNEGLKVYKDTKQQLAEDLGRNDGQLIANGVTDSLEAYTSQAISDLNLINTTLPRSIQKTYKSIVEKSVAEVVISSKSADKAIRDTIMKWQKKNFTGFVDKGGREWRADAYARAVIKTTTFRVYNEMRTAPAKEMGIDTYYYSKKATAREMCAPLQGRIVTMEGTTHTEQGVKVLALSDYGYGYAGGCLGVHCGHYLTPFVIGVNELPEDPDHLKDLTPEQAEENARIQAKQRALERAIRNQKERLHIASQLGDDELITSERLKLRNLQGKMRAYVDQHDFLHRDYSRERLFETPTSKANAKRKLERKMSEYHYIKESDIPKFKKAAGKATKAERRIIYADENPKGIGYIGTYHAFHINSALRGEEVMTSPYQKIVSTLDGVIKKNKTIKNIKVNRFDDREYYKSVVADNSDLLKQYGSVAEMLNSGLATFKNTGFTSTSYIPRYNFFKDRPVKTIINIPKGCEIYFTDNDEESEIIIPRNSKYDIISLKEEADRIVLEMNLRKE</sequence>
<protein>
    <submittedName>
        <fullName evidence="3">ADP-ribosyltransferase exoenzyme</fullName>
    </submittedName>
</protein>
<keyword evidence="5" id="KW-1185">Reference proteome</keyword>
<proteinExistence type="predicted"/>
<evidence type="ECO:0000313" key="3">
    <source>
        <dbReference type="EMBL" id="SFL20517.1"/>
    </source>
</evidence>
<dbReference type="EMBL" id="FOTG01000004">
    <property type="protein sequence ID" value="SFL20517.1"/>
    <property type="molecule type" value="Genomic_DNA"/>
</dbReference>
<evidence type="ECO:0000259" key="1">
    <source>
        <dbReference type="Pfam" id="PF03496"/>
    </source>
</evidence>
<feature type="domain" description="ADP ribosyltransferase" evidence="1">
    <location>
        <begin position="439"/>
        <end position="585"/>
    </location>
</feature>
<name>A0A091BLJ3_STREI</name>
<accession>A0A091BLJ3</accession>
<dbReference type="PROSITE" id="PS51996">
    <property type="entry name" value="TR_MART"/>
    <property type="match status" value="1"/>
</dbReference>
<dbReference type="Gene3D" id="3.90.176.10">
    <property type="entry name" value="Toxin ADP-ribosyltransferase, Chain A, domain 1"/>
    <property type="match status" value="1"/>
</dbReference>
<evidence type="ECO:0000313" key="5">
    <source>
        <dbReference type="Proteomes" id="UP000182793"/>
    </source>
</evidence>
<dbReference type="InterPro" id="IPR009319">
    <property type="entry name" value="Phage_A118_VSP1"/>
</dbReference>
<dbReference type="Proteomes" id="UP000029382">
    <property type="component" value="Unassembled WGS sequence"/>
</dbReference>
<dbReference type="GO" id="GO:0005576">
    <property type="term" value="C:extracellular region"/>
    <property type="evidence" value="ECO:0007669"/>
    <property type="project" value="InterPro"/>
</dbReference>
<reference evidence="3 5" key="2">
    <citation type="submission" date="2016-10" db="EMBL/GenBank/DDBJ databases">
        <authorList>
            <person name="Varghese N."/>
            <person name="Submissions S."/>
        </authorList>
    </citation>
    <scope>NUCLEOTIDE SEQUENCE [LARGE SCALE GENOMIC DNA]</scope>
    <source>
        <strain evidence="3 5">JB1</strain>
    </source>
</reference>
<dbReference type="EMBL" id="AUZH01000033">
    <property type="protein sequence ID" value="KFN86546.1"/>
    <property type="molecule type" value="Genomic_DNA"/>
</dbReference>